<gene>
    <name evidence="2" type="ORF">IWW36_001752</name>
</gene>
<feature type="domain" description="Fungal-type protein kinase" evidence="1">
    <location>
        <begin position="2"/>
        <end position="290"/>
    </location>
</feature>
<accession>A0A9W8IDB9</accession>
<comment type="caution">
    <text evidence="2">The sequence shown here is derived from an EMBL/GenBank/DDBJ whole genome shotgun (WGS) entry which is preliminary data.</text>
</comment>
<dbReference type="EMBL" id="JANBUW010000027">
    <property type="protein sequence ID" value="KAJ2850641.1"/>
    <property type="molecule type" value="Genomic_DNA"/>
</dbReference>
<dbReference type="PANTHER" id="PTHR38248:SF2">
    <property type="entry name" value="FUNK1 11"/>
    <property type="match status" value="1"/>
</dbReference>
<proteinExistence type="predicted"/>
<name>A0A9W8IDB9_9FUNG</name>
<evidence type="ECO:0000259" key="1">
    <source>
        <dbReference type="Pfam" id="PF17667"/>
    </source>
</evidence>
<dbReference type="InterPro" id="IPR040976">
    <property type="entry name" value="Pkinase_fungal"/>
</dbReference>
<protein>
    <recommendedName>
        <fullName evidence="1">Fungal-type protein kinase domain-containing protein</fullName>
    </recommendedName>
</protein>
<sequence length="294" mass="33179">MQQLDRRFLWGLTVCASSIYAVLMVHDRVFASPAMDIRTPEGRKKFISLLVYWSMCPKDRLGYDPTIRRCELNSLQVAADGNVAEKADSTVYEVDCYDDKECQWRTYITVRTIAAASRFFGRHTRTVIARRKHGASDSAISKPASADIDAQGVVIKDSWAVADAEEDAARNEVELLRIVRDTFAWDKSMVYPKLEAGGTVRLDRDGTYVDDTTATMLDIIDTDTQKGFKAPYRVHRHIVTTPVGSHIKPADNEAEIVIDLVETMYCHNRILNECGILHRDIFTNNILAVRSNSN</sequence>
<evidence type="ECO:0000313" key="3">
    <source>
        <dbReference type="Proteomes" id="UP001139887"/>
    </source>
</evidence>
<dbReference type="Pfam" id="PF17667">
    <property type="entry name" value="Pkinase_fungal"/>
    <property type="match status" value="1"/>
</dbReference>
<dbReference type="Proteomes" id="UP001139887">
    <property type="component" value="Unassembled WGS sequence"/>
</dbReference>
<keyword evidence="3" id="KW-1185">Reference proteome</keyword>
<evidence type="ECO:0000313" key="2">
    <source>
        <dbReference type="EMBL" id="KAJ2850641.1"/>
    </source>
</evidence>
<dbReference type="PANTHER" id="PTHR38248">
    <property type="entry name" value="FUNK1 6"/>
    <property type="match status" value="1"/>
</dbReference>
<dbReference type="OrthoDB" id="5584477at2759"/>
<reference evidence="2" key="1">
    <citation type="submission" date="2022-07" db="EMBL/GenBank/DDBJ databases">
        <title>Phylogenomic reconstructions and comparative analyses of Kickxellomycotina fungi.</title>
        <authorList>
            <person name="Reynolds N.K."/>
            <person name="Stajich J.E."/>
            <person name="Barry K."/>
            <person name="Grigoriev I.V."/>
            <person name="Crous P."/>
            <person name="Smith M.E."/>
        </authorList>
    </citation>
    <scope>NUCLEOTIDE SEQUENCE</scope>
    <source>
        <strain evidence="2">NRRL 1566</strain>
    </source>
</reference>
<dbReference type="AlphaFoldDB" id="A0A9W8IDB9"/>
<organism evidence="2 3">
    <name type="scientific">Coemansia brasiliensis</name>
    <dbReference type="NCBI Taxonomy" id="2650707"/>
    <lineage>
        <taxon>Eukaryota</taxon>
        <taxon>Fungi</taxon>
        <taxon>Fungi incertae sedis</taxon>
        <taxon>Zoopagomycota</taxon>
        <taxon>Kickxellomycotina</taxon>
        <taxon>Kickxellomycetes</taxon>
        <taxon>Kickxellales</taxon>
        <taxon>Kickxellaceae</taxon>
        <taxon>Coemansia</taxon>
    </lineage>
</organism>